<proteinExistence type="predicted"/>
<dbReference type="PROSITE" id="PS50817">
    <property type="entry name" value="INTEIN_N_TER"/>
    <property type="match status" value="1"/>
</dbReference>
<dbReference type="Pfam" id="PF04717">
    <property type="entry name" value="Phage_base_V"/>
    <property type="match status" value="1"/>
</dbReference>
<reference evidence="2 3" key="1">
    <citation type="submission" date="2023-10" db="EMBL/GenBank/DDBJ databases">
        <title>A novel Glycoside Hydrolase 43-Like Enzyme from Clostrdium boliviensis is an Endo-xylanase, and a Candidate for Xylooligosaccharides Production from Different Xylan Substrates.</title>
        <authorList>
            <person name="Alvarez M.T."/>
            <person name="Rocabado-Villegas L.R."/>
            <person name="Salas-Veizaga D.M."/>
            <person name="Linares-Pasten J.A."/>
            <person name="Gudmundsdottir E.E."/>
            <person name="Hreggvidsson G.O."/>
            <person name="Adlercreutz P."/>
            <person name="Nordberg Karlsson E."/>
        </authorList>
    </citation>
    <scope>NUCLEOTIDE SEQUENCE [LARGE SCALE GENOMIC DNA]</scope>
    <source>
        <strain evidence="2 3">E-1</strain>
    </source>
</reference>
<feature type="domain" description="Gp5/Type VI secretion system Vgr protein OB-fold" evidence="1">
    <location>
        <begin position="285"/>
        <end position="356"/>
    </location>
</feature>
<dbReference type="RefSeq" id="WP_318064510.1">
    <property type="nucleotide sequence ID" value="NZ_JAWONS010000184.1"/>
</dbReference>
<dbReference type="EMBL" id="JAWONS010000184">
    <property type="protein sequence ID" value="MDW2798267.1"/>
    <property type="molecule type" value="Genomic_DNA"/>
</dbReference>
<sequence>MREEKLVIRPFEDLQILEYESIQKVNEHAQAELRGRIPFDRKEDYMKVGKRQTWAQVVAISAEEESILFYGVISQLNLEIKDGTCFVSLSLRSGTQLMDYQEHIRSFQKEDLTFSSLLDICGQGYDGAAKIMTEGKGKSIGHFIMQYGETDWEFIKRLAAMNQTVVFADCSTRGEKYHFGTPEREAVSEDTSSEYQTQYDIQEYWYKKNHGLSVQPEDTMSYIWESREIHKLGERRTVAGKQMFIWKLESYLKGNELYHTCYMKSKSGLKVPTINNHHITGVSLSGSVTKVKNELVQIKIFDDENMENSGSCWYSFSTVYSSADGTGWYCMPEIGDTVRLYFPTSKEQEAYVVSAYHESGASLRKHPECKFWRNKEGKEIQLSPERILLTNNDGTYIELSDDNGIEIVSESSVTVKSGGSLSITSSNSSIEMSAPKKIRLKQGDTEMNLGGDIGMQGAKIML</sequence>
<dbReference type="InterPro" id="IPR006141">
    <property type="entry name" value="Intein_N"/>
</dbReference>
<organism evidence="2 3">
    <name type="scientific">Clostridium boliviensis</name>
    <dbReference type="NCBI Taxonomy" id="318465"/>
    <lineage>
        <taxon>Bacteria</taxon>
        <taxon>Bacillati</taxon>
        <taxon>Bacillota</taxon>
        <taxon>Clostridia</taxon>
        <taxon>Eubacteriales</taxon>
        <taxon>Clostridiaceae</taxon>
        <taxon>Clostridium</taxon>
    </lineage>
</organism>
<evidence type="ECO:0000313" key="3">
    <source>
        <dbReference type="Proteomes" id="UP001276854"/>
    </source>
</evidence>
<keyword evidence="3" id="KW-1185">Reference proteome</keyword>
<dbReference type="Gene3D" id="2.30.110.50">
    <property type="match status" value="1"/>
</dbReference>
<comment type="caution">
    <text evidence="2">The sequence shown here is derived from an EMBL/GenBank/DDBJ whole genome shotgun (WGS) entry which is preliminary data.</text>
</comment>
<evidence type="ECO:0000313" key="2">
    <source>
        <dbReference type="EMBL" id="MDW2798267.1"/>
    </source>
</evidence>
<evidence type="ECO:0000259" key="1">
    <source>
        <dbReference type="Pfam" id="PF04717"/>
    </source>
</evidence>
<dbReference type="InterPro" id="IPR006531">
    <property type="entry name" value="Gp5/Vgr_OB"/>
</dbReference>
<gene>
    <name evidence="2" type="ORF">RZO55_11855</name>
</gene>
<accession>A0ABU4GPW6</accession>
<name>A0ABU4GPW6_9CLOT</name>
<protein>
    <submittedName>
        <fullName evidence="2">Contractile injection system protein, VgrG/Pvc8 family</fullName>
    </submittedName>
</protein>
<dbReference type="Gene3D" id="3.55.50.10">
    <property type="entry name" value="Baseplate protein-like domains"/>
    <property type="match status" value="1"/>
</dbReference>
<dbReference type="SUPFAM" id="SSF69279">
    <property type="entry name" value="Phage tail proteins"/>
    <property type="match status" value="1"/>
</dbReference>
<dbReference type="Proteomes" id="UP001276854">
    <property type="component" value="Unassembled WGS sequence"/>
</dbReference>